<dbReference type="EMBL" id="JBHUCX010000100">
    <property type="protein sequence ID" value="MFD1678114.1"/>
    <property type="molecule type" value="Genomic_DNA"/>
</dbReference>
<keyword evidence="4 7" id="KW-0812">Transmembrane</keyword>
<dbReference type="PANTHER" id="PTHR23501">
    <property type="entry name" value="MAJOR FACILITATOR SUPERFAMILY"/>
    <property type="match status" value="1"/>
</dbReference>
<dbReference type="CDD" id="cd17502">
    <property type="entry name" value="MFS_Azr1_MDR_like"/>
    <property type="match status" value="1"/>
</dbReference>
<name>A0ABW4JQF1_9BACL</name>
<comment type="caution">
    <text evidence="9">The sequence shown here is derived from an EMBL/GenBank/DDBJ whole genome shotgun (WGS) entry which is preliminary data.</text>
</comment>
<feature type="transmembrane region" description="Helical" evidence="7">
    <location>
        <begin position="62"/>
        <end position="80"/>
    </location>
</feature>
<dbReference type="InterPro" id="IPR020846">
    <property type="entry name" value="MFS_dom"/>
</dbReference>
<dbReference type="Pfam" id="PF07690">
    <property type="entry name" value="MFS_1"/>
    <property type="match status" value="1"/>
</dbReference>
<feature type="transmembrane region" description="Helical" evidence="7">
    <location>
        <begin position="213"/>
        <end position="233"/>
    </location>
</feature>
<sequence>MGMAQSARMPQSSQTTNQITGQRKWWALATVLLTMFFSSMDSTVVSTAMPTIIGDLKGLSLYAWVTAAYMMGSAVTIPIYGKLSDVFGRKPFYLIGLILFALGSAISGQAHTMMELVIARGFQGIGAGAMQSMPRATIGDIFSPKERSKWMGVMMATFGISSIIGPALGGWITDSFSWRWVFYINLPFAALAIIGVVATLPKVRSEQKVKVDWLGSVIMIVGLIPILLGFTWAGTKYAWGSPIELTMFIGGAIVLALFVLWERKAADPLLAPALFKNRIFSTSLILGVLVGMTMYGSLMFLPIYVQGVIGLSAQSSGWVMSPMMIGFIAGSMISGQIMSRTGRYKILAVFSGAVLAVGSLLLNQMNVHTTWTTVVINMVVLGLGIGSLMPLMNMAVQNAFPYKMMGTVNSTQQFVQSIGGVVALPIFGSILDKAFTNKLNATMPTSLGAFKHQLTAMNPQTLLTPQAQQALAKTFTKFGAAGHQMYLQLMDSVKVSLTFGIQHLFEVGLVFAILCFIGTFFLPEMKLKGQEYFKADGSTEDDI</sequence>
<gene>
    <name evidence="9" type="ORF">ACFSB2_25940</name>
</gene>
<feature type="transmembrane region" description="Helical" evidence="7">
    <location>
        <begin position="317"/>
        <end position="334"/>
    </location>
</feature>
<dbReference type="Proteomes" id="UP001597079">
    <property type="component" value="Unassembled WGS sequence"/>
</dbReference>
<dbReference type="Gene3D" id="1.20.1720.10">
    <property type="entry name" value="Multidrug resistance protein D"/>
    <property type="match status" value="1"/>
</dbReference>
<dbReference type="Gene3D" id="1.20.1250.20">
    <property type="entry name" value="MFS general substrate transporter like domains"/>
    <property type="match status" value="1"/>
</dbReference>
<evidence type="ECO:0000256" key="3">
    <source>
        <dbReference type="ARBA" id="ARBA00022475"/>
    </source>
</evidence>
<feature type="domain" description="Major facilitator superfamily (MFS) profile" evidence="8">
    <location>
        <begin position="27"/>
        <end position="526"/>
    </location>
</feature>
<dbReference type="PROSITE" id="PS50850">
    <property type="entry name" value="MFS"/>
    <property type="match status" value="1"/>
</dbReference>
<protein>
    <submittedName>
        <fullName evidence="9">MDR family MFS transporter</fullName>
    </submittedName>
</protein>
<feature type="transmembrane region" description="Helical" evidence="7">
    <location>
        <begin position="180"/>
        <end position="201"/>
    </location>
</feature>
<evidence type="ECO:0000313" key="10">
    <source>
        <dbReference type="Proteomes" id="UP001597079"/>
    </source>
</evidence>
<dbReference type="PRINTS" id="PR01036">
    <property type="entry name" value="TCRTETB"/>
</dbReference>
<keyword evidence="3" id="KW-1003">Cell membrane</keyword>
<accession>A0ABW4JQF1</accession>
<feature type="transmembrane region" description="Helical" evidence="7">
    <location>
        <begin position="371"/>
        <end position="392"/>
    </location>
</feature>
<proteinExistence type="predicted"/>
<dbReference type="InterPro" id="IPR011701">
    <property type="entry name" value="MFS"/>
</dbReference>
<feature type="transmembrane region" description="Helical" evidence="7">
    <location>
        <begin position="413"/>
        <end position="431"/>
    </location>
</feature>
<evidence type="ECO:0000256" key="1">
    <source>
        <dbReference type="ARBA" id="ARBA00004651"/>
    </source>
</evidence>
<dbReference type="InterPro" id="IPR004638">
    <property type="entry name" value="EmrB-like"/>
</dbReference>
<dbReference type="SUPFAM" id="SSF103473">
    <property type="entry name" value="MFS general substrate transporter"/>
    <property type="match status" value="1"/>
</dbReference>
<dbReference type="InterPro" id="IPR036259">
    <property type="entry name" value="MFS_trans_sf"/>
</dbReference>
<reference evidence="10" key="1">
    <citation type="journal article" date="2019" name="Int. J. Syst. Evol. Microbiol.">
        <title>The Global Catalogue of Microorganisms (GCM) 10K type strain sequencing project: providing services to taxonomists for standard genome sequencing and annotation.</title>
        <authorList>
            <consortium name="The Broad Institute Genomics Platform"/>
            <consortium name="The Broad Institute Genome Sequencing Center for Infectious Disease"/>
            <person name="Wu L."/>
            <person name="Ma J."/>
        </authorList>
    </citation>
    <scope>NUCLEOTIDE SEQUENCE [LARGE SCALE GENOMIC DNA]</scope>
    <source>
        <strain evidence="10">CGMCC 1.12286</strain>
    </source>
</reference>
<evidence type="ECO:0000256" key="5">
    <source>
        <dbReference type="ARBA" id="ARBA00022989"/>
    </source>
</evidence>
<dbReference type="PANTHER" id="PTHR23501:SF197">
    <property type="entry name" value="COMD"/>
    <property type="match status" value="1"/>
</dbReference>
<feature type="transmembrane region" description="Helical" evidence="7">
    <location>
        <begin position="150"/>
        <end position="168"/>
    </location>
</feature>
<evidence type="ECO:0000256" key="2">
    <source>
        <dbReference type="ARBA" id="ARBA00022448"/>
    </source>
</evidence>
<keyword evidence="2" id="KW-0813">Transport</keyword>
<evidence type="ECO:0000259" key="8">
    <source>
        <dbReference type="PROSITE" id="PS50850"/>
    </source>
</evidence>
<evidence type="ECO:0000256" key="7">
    <source>
        <dbReference type="SAM" id="Phobius"/>
    </source>
</evidence>
<feature type="transmembrane region" description="Helical" evidence="7">
    <location>
        <begin position="92"/>
        <end position="111"/>
    </location>
</feature>
<keyword evidence="6 7" id="KW-0472">Membrane</keyword>
<keyword evidence="5 7" id="KW-1133">Transmembrane helix</keyword>
<evidence type="ECO:0000256" key="6">
    <source>
        <dbReference type="ARBA" id="ARBA00023136"/>
    </source>
</evidence>
<feature type="transmembrane region" description="Helical" evidence="7">
    <location>
        <begin position="239"/>
        <end position="261"/>
    </location>
</feature>
<feature type="transmembrane region" description="Helical" evidence="7">
    <location>
        <begin position="346"/>
        <end position="365"/>
    </location>
</feature>
<feature type="transmembrane region" description="Helical" evidence="7">
    <location>
        <begin position="282"/>
        <end position="305"/>
    </location>
</feature>
<organism evidence="9 10">
    <name type="scientific">Alicyclobacillus fodiniaquatilis</name>
    <dbReference type="NCBI Taxonomy" id="1661150"/>
    <lineage>
        <taxon>Bacteria</taxon>
        <taxon>Bacillati</taxon>
        <taxon>Bacillota</taxon>
        <taxon>Bacilli</taxon>
        <taxon>Bacillales</taxon>
        <taxon>Alicyclobacillaceae</taxon>
        <taxon>Alicyclobacillus</taxon>
    </lineage>
</organism>
<feature type="transmembrane region" description="Helical" evidence="7">
    <location>
        <begin position="499"/>
        <end position="522"/>
    </location>
</feature>
<evidence type="ECO:0000256" key="4">
    <source>
        <dbReference type="ARBA" id="ARBA00022692"/>
    </source>
</evidence>
<comment type="subcellular location">
    <subcellularLocation>
        <location evidence="1">Cell membrane</location>
        <topology evidence="1">Multi-pass membrane protein</topology>
    </subcellularLocation>
</comment>
<evidence type="ECO:0000313" key="9">
    <source>
        <dbReference type="EMBL" id="MFD1678114.1"/>
    </source>
</evidence>
<dbReference type="NCBIfam" id="TIGR00711">
    <property type="entry name" value="efflux_EmrB"/>
    <property type="match status" value="1"/>
</dbReference>
<keyword evidence="10" id="KW-1185">Reference proteome</keyword>
<feature type="transmembrane region" description="Helical" evidence="7">
    <location>
        <begin position="117"/>
        <end position="138"/>
    </location>
</feature>
<dbReference type="RefSeq" id="WP_377946107.1">
    <property type="nucleotide sequence ID" value="NZ_JBHUCX010000100.1"/>
</dbReference>